<dbReference type="AlphaFoldDB" id="A0A3R7KKF8"/>
<protein>
    <submittedName>
        <fullName evidence="3">Uncharacterized protein DUF488</fullName>
    </submittedName>
</protein>
<proteinExistence type="predicted"/>
<evidence type="ECO:0000313" key="4">
    <source>
        <dbReference type="Proteomes" id="UP000283805"/>
    </source>
</evidence>
<accession>A0A3R7KKF8</accession>
<feature type="region of interest" description="Disordered" evidence="1">
    <location>
        <begin position="140"/>
        <end position="175"/>
    </location>
</feature>
<sequence length="175" mass="19687">MTVHTTYFGGISQFDPPEGDDVFGVVRYPKDFVERVTDRNIPAVAPPGDLLNAYKTVENAAEEDDEPNPAAIAWNSVDYERRYLGYLERDGPQALIDELADRARERDIWLVCWEKDARWCHRRLLANVVVERLEDSEVVHHPDPSTIPVNTAGDEPSDSTDETATLRDFAEAGGD</sequence>
<dbReference type="OrthoDB" id="200377at2157"/>
<name>A0A3R7KKF8_9EURY</name>
<evidence type="ECO:0000259" key="2">
    <source>
        <dbReference type="Pfam" id="PF22751"/>
    </source>
</evidence>
<comment type="caution">
    <text evidence="3">The sequence shown here is derived from an EMBL/GenBank/DDBJ whole genome shotgun (WGS) entry which is preliminary data.</text>
</comment>
<dbReference type="EMBL" id="RAPO01000002">
    <property type="protein sequence ID" value="RKD94744.1"/>
    <property type="molecule type" value="Genomic_DNA"/>
</dbReference>
<dbReference type="Proteomes" id="UP000283805">
    <property type="component" value="Unassembled WGS sequence"/>
</dbReference>
<gene>
    <name evidence="3" type="ORF">ATJ93_1586</name>
</gene>
<keyword evidence="4" id="KW-1185">Reference proteome</keyword>
<evidence type="ECO:0000256" key="1">
    <source>
        <dbReference type="SAM" id="MobiDB-lite"/>
    </source>
</evidence>
<organism evidence="3 4">
    <name type="scientific">Halopiger aswanensis</name>
    <dbReference type="NCBI Taxonomy" id="148449"/>
    <lineage>
        <taxon>Archaea</taxon>
        <taxon>Methanobacteriati</taxon>
        <taxon>Methanobacteriota</taxon>
        <taxon>Stenosarchaea group</taxon>
        <taxon>Halobacteria</taxon>
        <taxon>Halobacteriales</taxon>
        <taxon>Natrialbaceae</taxon>
        <taxon>Halopiger</taxon>
    </lineage>
</organism>
<feature type="domain" description="DUF488" evidence="2">
    <location>
        <begin position="24"/>
        <end position="132"/>
    </location>
</feature>
<dbReference type="RefSeq" id="WP_120244069.1">
    <property type="nucleotide sequence ID" value="NZ_RAPO01000002.1"/>
</dbReference>
<dbReference type="InterPro" id="IPR054495">
    <property type="entry name" value="DUF488-N3a"/>
</dbReference>
<feature type="compositionally biased region" description="Basic and acidic residues" evidence="1">
    <location>
        <begin position="164"/>
        <end position="175"/>
    </location>
</feature>
<reference evidence="3 4" key="1">
    <citation type="submission" date="2018-09" db="EMBL/GenBank/DDBJ databases">
        <title>Genomic Encyclopedia of Archaeal and Bacterial Type Strains, Phase II (KMG-II): from individual species to whole genera.</title>
        <authorList>
            <person name="Goeker M."/>
        </authorList>
    </citation>
    <scope>NUCLEOTIDE SEQUENCE [LARGE SCALE GENOMIC DNA]</scope>
    <source>
        <strain evidence="3 4">DSM 13151</strain>
    </source>
</reference>
<dbReference type="Pfam" id="PF22751">
    <property type="entry name" value="DUF488-N3a"/>
    <property type="match status" value="1"/>
</dbReference>
<evidence type="ECO:0000313" key="3">
    <source>
        <dbReference type="EMBL" id="RKD94744.1"/>
    </source>
</evidence>